<evidence type="ECO:0000256" key="1">
    <source>
        <dbReference type="ARBA" id="ARBA00001931"/>
    </source>
</evidence>
<comment type="similarity">
    <text evidence="2">Belongs to the bacterial PQQ dehydrogenase family.</text>
</comment>
<dbReference type="InterPro" id="IPR018391">
    <property type="entry name" value="PQQ_b-propeller_rpt"/>
</dbReference>
<dbReference type="SMART" id="SM00564">
    <property type="entry name" value="PQQ"/>
    <property type="match status" value="6"/>
</dbReference>
<dbReference type="InterPro" id="IPR036909">
    <property type="entry name" value="Cyt_c-like_dom_sf"/>
</dbReference>
<evidence type="ECO:0000256" key="9">
    <source>
        <dbReference type="SAM" id="SignalP"/>
    </source>
</evidence>
<dbReference type="Gene3D" id="2.140.10.10">
    <property type="entry name" value="Quinoprotein alcohol dehydrogenase-like superfamily"/>
    <property type="match status" value="2"/>
</dbReference>
<keyword evidence="5 9" id="KW-0732">Signal</keyword>
<feature type="signal peptide" evidence="9">
    <location>
        <begin position="1"/>
        <end position="43"/>
    </location>
</feature>
<dbReference type="SUPFAM" id="SSF46626">
    <property type="entry name" value="Cytochrome c"/>
    <property type="match status" value="1"/>
</dbReference>
<evidence type="ECO:0000256" key="8">
    <source>
        <dbReference type="PROSITE-ProRule" id="PRU00433"/>
    </source>
</evidence>
<proteinExistence type="inferred from homology"/>
<dbReference type="PANTHER" id="PTHR32303:SF10">
    <property type="entry name" value="OUTER MEMBRANE PROTEIN ASSEMBLY FACTOR BAMB"/>
    <property type="match status" value="1"/>
</dbReference>
<dbReference type="InterPro" id="IPR002372">
    <property type="entry name" value="PQQ_rpt_dom"/>
</dbReference>
<dbReference type="EMBL" id="NAFI01000187">
    <property type="protein sequence ID" value="OSJ03290.1"/>
    <property type="molecule type" value="Genomic_DNA"/>
</dbReference>
<organism evidence="11 12">
    <name type="scientific">Bradyrhizobium canariense</name>
    <dbReference type="NCBI Taxonomy" id="255045"/>
    <lineage>
        <taxon>Bacteria</taxon>
        <taxon>Pseudomonadati</taxon>
        <taxon>Pseudomonadota</taxon>
        <taxon>Alphaproteobacteria</taxon>
        <taxon>Hyphomicrobiales</taxon>
        <taxon>Nitrobacteraceae</taxon>
        <taxon>Bradyrhizobium</taxon>
    </lineage>
</organism>
<evidence type="ECO:0000256" key="6">
    <source>
        <dbReference type="ARBA" id="ARBA00023002"/>
    </source>
</evidence>
<keyword evidence="3 8" id="KW-0349">Heme</keyword>
<feature type="domain" description="Cytochrome c" evidence="10">
    <location>
        <begin position="42"/>
        <end position="114"/>
    </location>
</feature>
<dbReference type="InterPro" id="IPR009056">
    <property type="entry name" value="Cyt_c-like_dom"/>
</dbReference>
<keyword evidence="4 8" id="KW-0479">Metal-binding</keyword>
<dbReference type="GO" id="GO:0009055">
    <property type="term" value="F:electron transfer activity"/>
    <property type="evidence" value="ECO:0007669"/>
    <property type="project" value="InterPro"/>
</dbReference>
<dbReference type="Proteomes" id="UP000193553">
    <property type="component" value="Unassembled WGS sequence"/>
</dbReference>
<dbReference type="PROSITE" id="PS51007">
    <property type="entry name" value="CYTC"/>
    <property type="match status" value="1"/>
</dbReference>
<sequence>MPSRYTLGCMMPSRIAVTMLEHAMRPSVVAVAMLVWCCAPALAQQDGAALYASHCAQCHDGGDGQSRVPGRGAMQAMSFDHVLGTLTSGSMAAMAKDRSDSERRAIAAFVTGKAAVGDNAVDAEGRCTQQVNFFPQPLDGPRWNGWGVDAANSRFQSTEMAGLTGEEVPRLRLKWAYAFPGASVSFAPPTIVGGLLFIGGTDRKVHALDARSGCTRWTLPTDAAVRAAISFGPLPGTDQFAIFFGDLRANAYAVNALTGALIWKTKVEEHPAARITGAPTLHSGVLYIPVSSLEEAAGSQASYECCTFRGSVVALEAVTGKPVWQAYTIPEVAHPTGKNARGTQLFGPSGAAVWSAPTIDPKRNAVYVATSNSYSNPPAATADAVLAFELATGKLLWKQQATPSDAFIVACFGADKTNCPEDHGPDHDFGQSPILVTLRDGRRVLAIAQKSGVVHALDPDDGGKILWQTRIGKGGALGGSEWGSAADQDRIYVANSDVRFLRDGTRRLDATQGGGLFGLDLASGKIAMEVSPVACGDRLQCSPALSAAVSLIPGVVFSGGVSGFLRAYATADGKLLWEYDTARDYTTVNGAPAHGGAIDGPGPIIAGGMLYTNSGYGQWGGVAGNALLAFEVAKE</sequence>
<keyword evidence="6" id="KW-0560">Oxidoreductase</keyword>
<evidence type="ECO:0000259" key="10">
    <source>
        <dbReference type="PROSITE" id="PS51007"/>
    </source>
</evidence>
<dbReference type="AlphaFoldDB" id="A0A1X3FFH3"/>
<evidence type="ECO:0000256" key="2">
    <source>
        <dbReference type="ARBA" id="ARBA00008156"/>
    </source>
</evidence>
<name>A0A1X3FFH3_9BRAD</name>
<dbReference type="SUPFAM" id="SSF50998">
    <property type="entry name" value="Quinoprotein alcohol dehydrogenase-like"/>
    <property type="match status" value="1"/>
</dbReference>
<evidence type="ECO:0000256" key="4">
    <source>
        <dbReference type="ARBA" id="ARBA00022723"/>
    </source>
</evidence>
<reference evidence="11 12" key="1">
    <citation type="submission" date="2017-03" db="EMBL/GenBank/DDBJ databases">
        <title>Whole genome sequences of fourteen strains of Bradyrhizobium canariense and one strain of Bradyrhizobium japonicum isolated from Lupinus (Papilionoideae: Genisteae) species in Algeria.</title>
        <authorList>
            <person name="Crovadore J."/>
            <person name="Chekireb D."/>
            <person name="Brachmann A."/>
            <person name="Chablais R."/>
            <person name="Cochard B."/>
            <person name="Lefort F."/>
        </authorList>
    </citation>
    <scope>NUCLEOTIDE SEQUENCE [LARGE SCALE GENOMIC DNA]</scope>
    <source>
        <strain evidence="11 12">UBMA195</strain>
    </source>
</reference>
<dbReference type="GO" id="GO:0016491">
    <property type="term" value="F:oxidoreductase activity"/>
    <property type="evidence" value="ECO:0007669"/>
    <property type="project" value="UniProtKB-KW"/>
</dbReference>
<keyword evidence="7 8" id="KW-0408">Iron</keyword>
<evidence type="ECO:0000313" key="12">
    <source>
        <dbReference type="Proteomes" id="UP000193553"/>
    </source>
</evidence>
<comment type="caution">
    <text evidence="11">The sequence shown here is derived from an EMBL/GenBank/DDBJ whole genome shotgun (WGS) entry which is preliminary data.</text>
</comment>
<evidence type="ECO:0000256" key="7">
    <source>
        <dbReference type="ARBA" id="ARBA00023004"/>
    </source>
</evidence>
<evidence type="ECO:0000313" key="11">
    <source>
        <dbReference type="EMBL" id="OSJ03290.1"/>
    </source>
</evidence>
<dbReference type="PANTHER" id="PTHR32303">
    <property type="entry name" value="QUINOPROTEIN ALCOHOL DEHYDROGENASE (CYTOCHROME C)"/>
    <property type="match status" value="1"/>
</dbReference>
<dbReference type="GO" id="GO:0046872">
    <property type="term" value="F:metal ion binding"/>
    <property type="evidence" value="ECO:0007669"/>
    <property type="project" value="UniProtKB-KW"/>
</dbReference>
<dbReference type="Pfam" id="PF13442">
    <property type="entry name" value="Cytochrome_CBB3"/>
    <property type="match status" value="1"/>
</dbReference>
<feature type="chain" id="PRO_5011905790" evidence="9">
    <location>
        <begin position="44"/>
        <end position="635"/>
    </location>
</feature>
<dbReference type="Pfam" id="PF01011">
    <property type="entry name" value="PQQ"/>
    <property type="match status" value="1"/>
</dbReference>
<evidence type="ECO:0000256" key="5">
    <source>
        <dbReference type="ARBA" id="ARBA00022729"/>
    </source>
</evidence>
<dbReference type="OrthoDB" id="9794322at2"/>
<dbReference type="GO" id="GO:0020037">
    <property type="term" value="F:heme binding"/>
    <property type="evidence" value="ECO:0007669"/>
    <property type="project" value="InterPro"/>
</dbReference>
<gene>
    <name evidence="11" type="ORF">BSZ18_32755</name>
</gene>
<accession>A0A1X3FFH3</accession>
<evidence type="ECO:0000256" key="3">
    <source>
        <dbReference type="ARBA" id="ARBA00022617"/>
    </source>
</evidence>
<protein>
    <submittedName>
        <fullName evidence="11">Cytochrome C oxidase Cbb3</fullName>
    </submittedName>
</protein>
<dbReference type="InterPro" id="IPR011047">
    <property type="entry name" value="Quinoprotein_ADH-like_sf"/>
</dbReference>
<dbReference type="Gene3D" id="1.10.760.10">
    <property type="entry name" value="Cytochrome c-like domain"/>
    <property type="match status" value="1"/>
</dbReference>
<comment type="cofactor">
    <cofactor evidence="1">
        <name>pyrroloquinoline quinone</name>
        <dbReference type="ChEBI" id="CHEBI:58442"/>
    </cofactor>
</comment>